<dbReference type="InterPro" id="IPR042207">
    <property type="entry name" value="VP7_1"/>
</dbReference>
<dbReference type="InterPro" id="IPR001963">
    <property type="entry name" value="VP7"/>
</dbReference>
<reference evidence="14" key="1">
    <citation type="submission" date="2012-07" db="EMBL/GenBank/DDBJ databases">
        <title>Molecular epidmiology and characterization of Human rotaviruses.</title>
        <authorList>
            <person name="Malik Y.P.S."/>
            <person name="Vaid N."/>
            <person name="Sharma K."/>
            <person name="Rawat V."/>
            <person name="Rakholia R."/>
            <person name="Kumar N."/>
            <person name="Sharma A.K."/>
        </authorList>
    </citation>
    <scope>NUCLEOTIDE SEQUENCE</scope>
    <source>
        <strain evidence="14">RVA/G1/Human/India/MP-GWL/2011/G4</strain>
    </source>
</reference>
<evidence type="ECO:0000256" key="7">
    <source>
        <dbReference type="ARBA" id="ARBA00022837"/>
    </source>
</evidence>
<dbReference type="EMBL" id="JX411971">
    <property type="protein sequence ID" value="AGH88813.1"/>
    <property type="molecule type" value="Genomic_RNA"/>
</dbReference>
<evidence type="ECO:0000256" key="2">
    <source>
        <dbReference type="ARBA" id="ARBA00022581"/>
    </source>
</evidence>
<gene>
    <name evidence="14" type="primary">VP7</name>
</gene>
<keyword evidence="13" id="KW-1133">Transmembrane helix</keyword>
<feature type="transmembrane region" description="Helical" evidence="13">
    <location>
        <begin position="32"/>
        <end position="50"/>
    </location>
</feature>
<sequence>MYGIEYTTILIFLISIILLNYILKSVTRMMDYIIYRFLLISVALFALTRAQNYGINLPITGSMDAAYTNSTQEGIFLTSTLCLYYPTEASTQINDGEWKDSLSQMFLIKGWPTGSVYFKEYSSIVDFSVDPQLYCDYNLVLMKYDQNLELDMSELADLILNEWLCNPMDITLYYYQQSGESNKWISMGSSCTVKVCPLNTQTLGIGCQTTNVDSFEMVAENEKLAIVDVVDGINHKINLTTTTCTIRNCKKLGPRENVAVIQVGGSNVLDITADPTTNPQTERMMRVNWKKWWQVFYTIVDYINQIVQVMSKRSRSLNSAAFYYRVKIPLRLELYDVT</sequence>
<evidence type="ECO:0000256" key="13">
    <source>
        <dbReference type="SAM" id="Phobius"/>
    </source>
</evidence>
<evidence type="ECO:0000256" key="9">
    <source>
        <dbReference type="ARBA" id="ARBA00023157"/>
    </source>
</evidence>
<dbReference type="GO" id="GO:0046872">
    <property type="term" value="F:metal ion binding"/>
    <property type="evidence" value="ECO:0007669"/>
    <property type="project" value="UniProtKB-KW"/>
</dbReference>
<accession>S4U4M2</accession>
<comment type="similarity">
    <text evidence="12">Belongs to the rotavirus VP7 family.</text>
</comment>
<keyword evidence="1 12" id="KW-0167">Capsid protein</keyword>
<comment type="subunit">
    <text evidence="12">Homotrimer. 2 Ca(2+) ions bound at each subunit interface in the trimer hold the trimer together.</text>
</comment>
<evidence type="ECO:0000256" key="12">
    <source>
        <dbReference type="RuleBase" id="RU363022"/>
    </source>
</evidence>
<evidence type="ECO:0000313" key="14">
    <source>
        <dbReference type="EMBL" id="AGH88813.1"/>
    </source>
</evidence>
<dbReference type="Pfam" id="PF00434">
    <property type="entry name" value="VP7"/>
    <property type="match status" value="1"/>
</dbReference>
<dbReference type="GO" id="GO:0039624">
    <property type="term" value="C:viral outer capsid"/>
    <property type="evidence" value="ECO:0007669"/>
    <property type="project" value="UniProtKB-KW"/>
</dbReference>
<comment type="subcellular location">
    <subcellularLocation>
        <location evidence="12">Host endoplasmic reticulum lumen</location>
    </subcellularLocation>
    <subcellularLocation>
        <location evidence="12">Virion</location>
    </subcellularLocation>
</comment>
<organism evidence="14">
    <name type="scientific">Rotavirus RVA/G1/Human/India/MP-GWL/2011/G4</name>
    <dbReference type="NCBI Taxonomy" id="1307509"/>
    <lineage>
        <taxon>Viruses</taxon>
        <taxon>Riboviria</taxon>
        <taxon>Orthornavirae</taxon>
        <taxon>Duplornaviricota</taxon>
        <taxon>Resentoviricetes</taxon>
        <taxon>Reovirales</taxon>
        <taxon>Sedoreoviridae</taxon>
        <taxon>Rotavirus</taxon>
        <taxon>Rotavirus alphagastroenteritidis</taxon>
        <taxon>Rotavirus A</taxon>
    </lineage>
</organism>
<evidence type="ECO:0000256" key="6">
    <source>
        <dbReference type="ARBA" id="ARBA00022770"/>
    </source>
</evidence>
<keyword evidence="13" id="KW-0812">Transmembrane</keyword>
<feature type="transmembrane region" description="Helical" evidence="13">
    <location>
        <begin position="6"/>
        <end position="23"/>
    </location>
</feature>
<evidence type="ECO:0000256" key="4">
    <source>
        <dbReference type="ARBA" id="ARBA00022723"/>
    </source>
</evidence>
<dbReference type="GO" id="GO:0044166">
    <property type="term" value="C:host cell endoplasmic reticulum lumen"/>
    <property type="evidence" value="ECO:0007669"/>
    <property type="project" value="UniProtKB-SubCell"/>
</dbReference>
<keyword evidence="3 12" id="KW-1146">T=13 icosahedral capsid protein</keyword>
<dbReference type="InterPro" id="IPR042210">
    <property type="entry name" value="VP7_2"/>
</dbReference>
<keyword evidence="5" id="KW-0732">Signal</keyword>
<evidence type="ECO:0000256" key="11">
    <source>
        <dbReference type="ARBA" id="ARBA00023184"/>
    </source>
</evidence>
<name>S4U4M2_9REOV</name>
<keyword evidence="11 12" id="KW-1038">Host endoplasmic reticulum</keyword>
<protein>
    <recommendedName>
        <fullName evidence="12">Outer capsid glycoprotein VP7</fullName>
    </recommendedName>
</protein>
<evidence type="ECO:0000256" key="1">
    <source>
        <dbReference type="ARBA" id="ARBA00022561"/>
    </source>
</evidence>
<keyword evidence="9" id="KW-1015">Disulfide bond</keyword>
<dbReference type="HAMAP" id="MF_04131">
    <property type="entry name" value="Rota_VP7_A"/>
    <property type="match status" value="1"/>
</dbReference>
<comment type="function">
    <text evidence="12">Rotavirus attachment and entry into the host cell probably involves multiple sequential contacts between the outer capsid proteins VP4 and VP7, and the cell receptors.</text>
</comment>
<dbReference type="HAMAP" id="MF_04130">
    <property type="entry name" value="Rota_VP7"/>
    <property type="match status" value="1"/>
</dbReference>
<keyword evidence="13" id="KW-0472">Membrane</keyword>
<keyword evidence="7 12" id="KW-0106">Calcium</keyword>
<keyword evidence="8 12" id="KW-0946">Virion</keyword>
<dbReference type="GO" id="GO:0039621">
    <property type="term" value="C:T=13 icosahedral viral capsid"/>
    <property type="evidence" value="ECO:0007669"/>
    <property type="project" value="UniProtKB-KW"/>
</dbReference>
<keyword evidence="10" id="KW-0325">Glycoprotein</keyword>
<keyword evidence="2" id="KW-0945">Host-virus interaction</keyword>
<keyword evidence="6 12" id="KW-1152">Outer capsid protein</keyword>
<evidence type="ECO:0000256" key="3">
    <source>
        <dbReference type="ARBA" id="ARBA00022708"/>
    </source>
</evidence>
<keyword evidence="4" id="KW-0479">Metal-binding</keyword>
<evidence type="ECO:0000256" key="5">
    <source>
        <dbReference type="ARBA" id="ARBA00022729"/>
    </source>
</evidence>
<dbReference type="Gene3D" id="2.60.120.800">
    <property type="entry name" value="Rotavirus outer-layer protein VP7, domain 2"/>
    <property type="match status" value="1"/>
</dbReference>
<evidence type="ECO:0000256" key="10">
    <source>
        <dbReference type="ARBA" id="ARBA00023180"/>
    </source>
</evidence>
<feature type="non-terminal residue" evidence="14">
    <location>
        <position position="338"/>
    </location>
</feature>
<evidence type="ECO:0000256" key="8">
    <source>
        <dbReference type="ARBA" id="ARBA00022844"/>
    </source>
</evidence>
<dbReference type="Gene3D" id="3.40.50.11130">
    <property type="entry name" value="Glycoprotein VP7, domain 1"/>
    <property type="match status" value="1"/>
</dbReference>
<proteinExistence type="inferred from homology"/>